<dbReference type="Proteomes" id="UP000054988">
    <property type="component" value="Unassembled WGS sequence"/>
</dbReference>
<gene>
    <name evidence="1" type="ORF">WG66_8075</name>
</gene>
<dbReference type="AlphaFoldDB" id="A0A0W0FSQ7"/>
<evidence type="ECO:0000313" key="2">
    <source>
        <dbReference type="Proteomes" id="UP000054988"/>
    </source>
</evidence>
<sequence length="131" mass="15209">MSKDMREIGLEISILDPASFASENSPHILKVNDFYELHKVASNSTKLISKYTNRFTPTVTINKTRNISPFALILNAYSKLKKYDLDSYPSVRNDLLKDQRSRLELLMKHIFWMPRNHPWCKNPPLSTHSST</sequence>
<comment type="caution">
    <text evidence="1">The sequence shown here is derived from an EMBL/GenBank/DDBJ whole genome shotgun (WGS) entry which is preliminary data.</text>
</comment>
<dbReference type="EMBL" id="LATX01001686">
    <property type="protein sequence ID" value="KTB39344.1"/>
    <property type="molecule type" value="Genomic_DNA"/>
</dbReference>
<proteinExistence type="predicted"/>
<name>A0A0W0FSQ7_MONRR</name>
<protein>
    <submittedName>
        <fullName evidence="1">Uncharacterized protein</fullName>
    </submittedName>
</protein>
<accession>A0A0W0FSQ7</accession>
<reference evidence="1 2" key="1">
    <citation type="submission" date="2015-12" db="EMBL/GenBank/DDBJ databases">
        <title>Draft genome sequence of Moniliophthora roreri, the causal agent of frosty pod rot of cacao.</title>
        <authorList>
            <person name="Aime M.C."/>
            <person name="Diaz-Valderrama J.R."/>
            <person name="Kijpornyongpan T."/>
            <person name="Phillips-Mora W."/>
        </authorList>
    </citation>
    <scope>NUCLEOTIDE SEQUENCE [LARGE SCALE GENOMIC DNA]</scope>
    <source>
        <strain evidence="1 2">MCA 2952</strain>
    </source>
</reference>
<organism evidence="1 2">
    <name type="scientific">Moniliophthora roreri</name>
    <name type="common">Frosty pod rot fungus</name>
    <name type="synonym">Monilia roreri</name>
    <dbReference type="NCBI Taxonomy" id="221103"/>
    <lineage>
        <taxon>Eukaryota</taxon>
        <taxon>Fungi</taxon>
        <taxon>Dikarya</taxon>
        <taxon>Basidiomycota</taxon>
        <taxon>Agaricomycotina</taxon>
        <taxon>Agaricomycetes</taxon>
        <taxon>Agaricomycetidae</taxon>
        <taxon>Agaricales</taxon>
        <taxon>Marasmiineae</taxon>
        <taxon>Marasmiaceae</taxon>
        <taxon>Moniliophthora</taxon>
    </lineage>
</organism>
<evidence type="ECO:0000313" key="1">
    <source>
        <dbReference type="EMBL" id="KTB39344.1"/>
    </source>
</evidence>